<comment type="caution">
    <text evidence="1">The sequence shown here is derived from an EMBL/GenBank/DDBJ whole genome shotgun (WGS) entry which is preliminary data.</text>
</comment>
<organism evidence="1 2">
    <name type="scientific">Smallanthus sonchifolius</name>
    <dbReference type="NCBI Taxonomy" id="185202"/>
    <lineage>
        <taxon>Eukaryota</taxon>
        <taxon>Viridiplantae</taxon>
        <taxon>Streptophyta</taxon>
        <taxon>Embryophyta</taxon>
        <taxon>Tracheophyta</taxon>
        <taxon>Spermatophyta</taxon>
        <taxon>Magnoliopsida</taxon>
        <taxon>eudicotyledons</taxon>
        <taxon>Gunneridae</taxon>
        <taxon>Pentapetalae</taxon>
        <taxon>asterids</taxon>
        <taxon>campanulids</taxon>
        <taxon>Asterales</taxon>
        <taxon>Asteraceae</taxon>
        <taxon>Asteroideae</taxon>
        <taxon>Heliantheae alliance</taxon>
        <taxon>Millerieae</taxon>
        <taxon>Smallanthus</taxon>
    </lineage>
</organism>
<evidence type="ECO:0000313" key="1">
    <source>
        <dbReference type="EMBL" id="KAI3774159.1"/>
    </source>
</evidence>
<dbReference type="Proteomes" id="UP001056120">
    <property type="component" value="Linkage Group LG16"/>
</dbReference>
<evidence type="ECO:0000313" key="2">
    <source>
        <dbReference type="Proteomes" id="UP001056120"/>
    </source>
</evidence>
<proteinExistence type="predicted"/>
<gene>
    <name evidence="1" type="ORF">L1987_48703</name>
</gene>
<reference evidence="2" key="1">
    <citation type="journal article" date="2022" name="Mol. Ecol. Resour.">
        <title>The genomes of chicory, endive, great burdock and yacon provide insights into Asteraceae palaeo-polyploidization history and plant inulin production.</title>
        <authorList>
            <person name="Fan W."/>
            <person name="Wang S."/>
            <person name="Wang H."/>
            <person name="Wang A."/>
            <person name="Jiang F."/>
            <person name="Liu H."/>
            <person name="Zhao H."/>
            <person name="Xu D."/>
            <person name="Zhang Y."/>
        </authorList>
    </citation>
    <scope>NUCLEOTIDE SEQUENCE [LARGE SCALE GENOMIC DNA]</scope>
    <source>
        <strain evidence="2">cv. Yunnan</strain>
    </source>
</reference>
<sequence>MATPKPNITDGIHSGHIRELPLDSWITRYYPGGDKYQPRVEVFDSSLAPSTRLNEHYTTDAFESHGIWQQISGP</sequence>
<keyword evidence="2" id="KW-1185">Reference proteome</keyword>
<reference evidence="1 2" key="2">
    <citation type="journal article" date="2022" name="Mol. Ecol. Resour.">
        <title>The genomes of chicory, endive, great burdock and yacon provide insights into Asteraceae paleo-polyploidization history and plant inulin production.</title>
        <authorList>
            <person name="Fan W."/>
            <person name="Wang S."/>
            <person name="Wang H."/>
            <person name="Wang A."/>
            <person name="Jiang F."/>
            <person name="Liu H."/>
            <person name="Zhao H."/>
            <person name="Xu D."/>
            <person name="Zhang Y."/>
        </authorList>
    </citation>
    <scope>NUCLEOTIDE SEQUENCE [LARGE SCALE GENOMIC DNA]</scope>
    <source>
        <strain evidence="2">cv. Yunnan</strain>
        <tissue evidence="1">Leaves</tissue>
    </source>
</reference>
<accession>A0ACB9FS27</accession>
<protein>
    <submittedName>
        <fullName evidence="1">Uncharacterized protein</fullName>
    </submittedName>
</protein>
<name>A0ACB9FS27_9ASTR</name>
<dbReference type="EMBL" id="CM042033">
    <property type="protein sequence ID" value="KAI3774159.1"/>
    <property type="molecule type" value="Genomic_DNA"/>
</dbReference>